<evidence type="ECO:0000313" key="1">
    <source>
        <dbReference type="EMBL" id="OAZ40927.1"/>
    </source>
</evidence>
<name>A0ABX2WI91_9MICO</name>
<organism evidence="1 2">
    <name type="scientific">Microbacterium arborescens</name>
    <dbReference type="NCBI Taxonomy" id="33883"/>
    <lineage>
        <taxon>Bacteria</taxon>
        <taxon>Bacillati</taxon>
        <taxon>Actinomycetota</taxon>
        <taxon>Actinomycetes</taxon>
        <taxon>Micrococcales</taxon>
        <taxon>Microbacteriaceae</taxon>
        <taxon>Microbacterium</taxon>
    </lineage>
</organism>
<keyword evidence="2" id="KW-1185">Reference proteome</keyword>
<dbReference type="Proteomes" id="UP000093918">
    <property type="component" value="Unassembled WGS sequence"/>
</dbReference>
<evidence type="ECO:0000313" key="2">
    <source>
        <dbReference type="Proteomes" id="UP000093918"/>
    </source>
</evidence>
<accession>A0ABX2WI91</accession>
<sequence>MKLATGLVPDPKRWIVPTHTERVALQIGDGNLTTDNPLRHTGQQEVWVTTLSTPEDTREHPEGTPVAYLVTATAPRSSKMGVGFELLTSDPTHDDHDAYVRRQVGAPADALVRDHELHGFVNDVGLIRRELRWWVIEA</sequence>
<gene>
    <name evidence="1" type="ORF">A9Z40_03015</name>
</gene>
<proteinExistence type="predicted"/>
<dbReference type="RefSeq" id="WP_064956032.1">
    <property type="nucleotide sequence ID" value="NZ_LZEM01000018.1"/>
</dbReference>
<protein>
    <submittedName>
        <fullName evidence="1">Uncharacterized protein</fullName>
    </submittedName>
</protein>
<dbReference type="EMBL" id="LZEM01000018">
    <property type="protein sequence ID" value="OAZ40927.1"/>
    <property type="molecule type" value="Genomic_DNA"/>
</dbReference>
<comment type="caution">
    <text evidence="1">The sequence shown here is derived from an EMBL/GenBank/DDBJ whole genome shotgun (WGS) entry which is preliminary data.</text>
</comment>
<reference evidence="2" key="1">
    <citation type="submission" date="2016-06" db="EMBL/GenBank/DDBJ databases">
        <title>Genome sequencing of cellulolytic organisms.</title>
        <authorList>
            <person name="Bohra V."/>
            <person name="Dafale N.A."/>
            <person name="Purohit H.J."/>
        </authorList>
    </citation>
    <scope>NUCLEOTIDE SEQUENCE [LARGE SCALE GENOMIC DNA]</scope>
    <source>
        <strain evidence="2">ND21</strain>
    </source>
</reference>